<organism evidence="18 19">
    <name type="scientific">Lentinus tigrinus ALCF2SS1-6</name>
    <dbReference type="NCBI Taxonomy" id="1328759"/>
    <lineage>
        <taxon>Eukaryota</taxon>
        <taxon>Fungi</taxon>
        <taxon>Dikarya</taxon>
        <taxon>Basidiomycota</taxon>
        <taxon>Agaricomycotina</taxon>
        <taxon>Agaricomycetes</taxon>
        <taxon>Polyporales</taxon>
        <taxon>Polyporaceae</taxon>
        <taxon>Lentinus</taxon>
    </lineage>
</organism>
<comment type="similarity">
    <text evidence="1 15">Belongs to the peroxidase family. Ligninase subfamily.</text>
</comment>
<feature type="disulfide bond" evidence="14">
    <location>
        <begin position="60"/>
        <end position="146"/>
    </location>
</feature>
<feature type="domain" description="Plant heme peroxidase family profile" evidence="17">
    <location>
        <begin position="68"/>
        <end position="314"/>
    </location>
</feature>
<feature type="binding site" evidence="12">
    <location>
        <position position="92"/>
    </location>
    <ligand>
        <name>Ca(2+)</name>
        <dbReference type="ChEBI" id="CHEBI:29108"/>
        <label>1</label>
    </ligand>
</feature>
<feature type="active site" description="Proton acceptor" evidence="11">
    <location>
        <position position="73"/>
    </location>
</feature>
<keyword evidence="4 12" id="KW-0479">Metal-binding</keyword>
<dbReference type="Gene3D" id="1.10.520.10">
    <property type="match status" value="1"/>
</dbReference>
<dbReference type="InterPro" id="IPR001621">
    <property type="entry name" value="Ligninase"/>
</dbReference>
<reference evidence="18" key="1">
    <citation type="journal article" date="2018" name="Genome Biol. Evol.">
        <title>Genomics and development of Lentinus tigrinus, a white-rot wood-decaying mushroom with dimorphic fruiting bodies.</title>
        <authorList>
            <person name="Wu B."/>
            <person name="Xu Z."/>
            <person name="Knudson A."/>
            <person name="Carlson A."/>
            <person name="Chen N."/>
            <person name="Kovaka S."/>
            <person name="LaButti K."/>
            <person name="Lipzen A."/>
            <person name="Pennachio C."/>
            <person name="Riley R."/>
            <person name="Schakwitz W."/>
            <person name="Umezawa K."/>
            <person name="Ohm R.A."/>
            <person name="Grigoriev I.V."/>
            <person name="Nagy L.G."/>
            <person name="Gibbons J."/>
            <person name="Hibbett D."/>
        </authorList>
    </citation>
    <scope>NUCLEOTIDE SEQUENCE [LARGE SCALE GENOMIC DNA]</scope>
    <source>
        <strain evidence="18">ALCF2SS1-6</strain>
    </source>
</reference>
<dbReference type="PROSITE" id="PS50873">
    <property type="entry name" value="PEROXIDASE_4"/>
    <property type="match status" value="1"/>
</dbReference>
<dbReference type="EC" id="1.11.1.-" evidence="15"/>
<dbReference type="GO" id="GO:0034599">
    <property type="term" value="P:cellular response to oxidative stress"/>
    <property type="evidence" value="ECO:0007669"/>
    <property type="project" value="InterPro"/>
</dbReference>
<feature type="chain" id="PRO_5023133378" description="Peroxidase" evidence="15">
    <location>
        <begin position="22"/>
        <end position="365"/>
    </location>
</feature>
<dbReference type="PANTHER" id="PTHR31356">
    <property type="entry name" value="THYLAKOID LUMENAL 29 KDA PROTEIN, CHLOROPLASTIC-RELATED"/>
    <property type="match status" value="1"/>
</dbReference>
<evidence type="ECO:0000256" key="10">
    <source>
        <dbReference type="ARBA" id="ARBA00023185"/>
    </source>
</evidence>
<dbReference type="GO" id="GO:0000302">
    <property type="term" value="P:response to reactive oxygen species"/>
    <property type="evidence" value="ECO:0007669"/>
    <property type="project" value="TreeGrafter"/>
</dbReference>
<dbReference type="GO" id="GO:0020037">
    <property type="term" value="F:heme binding"/>
    <property type="evidence" value="ECO:0007669"/>
    <property type="project" value="UniProtKB-UniRule"/>
</dbReference>
<dbReference type="GO" id="GO:0004601">
    <property type="term" value="F:peroxidase activity"/>
    <property type="evidence" value="ECO:0007669"/>
    <property type="project" value="UniProtKB-KW"/>
</dbReference>
<keyword evidence="6 15" id="KW-0560">Oxidoreductase</keyword>
<dbReference type="Proteomes" id="UP000313359">
    <property type="component" value="Unassembled WGS sequence"/>
</dbReference>
<dbReference type="Pfam" id="PF00141">
    <property type="entry name" value="peroxidase"/>
    <property type="match status" value="1"/>
</dbReference>
<dbReference type="OrthoDB" id="2113341at2759"/>
<comment type="cofactor">
    <cofactor evidence="12">
        <name>heme b</name>
        <dbReference type="ChEBI" id="CHEBI:60344"/>
    </cofactor>
    <text evidence="12">Binds 1 heme b (iron(II)-protoporphyrin IX) group per subunit.</text>
</comment>
<keyword evidence="9" id="KW-0325">Glycoprotein</keyword>
<dbReference type="GO" id="GO:0046872">
    <property type="term" value="F:metal ion binding"/>
    <property type="evidence" value="ECO:0007669"/>
    <property type="project" value="UniProtKB-UniRule"/>
</dbReference>
<dbReference type="PROSITE" id="PS00436">
    <property type="entry name" value="PEROXIDASE_2"/>
    <property type="match status" value="1"/>
</dbReference>
<evidence type="ECO:0000256" key="5">
    <source>
        <dbReference type="ARBA" id="ARBA00022729"/>
    </source>
</evidence>
<evidence type="ECO:0000256" key="16">
    <source>
        <dbReference type="SAM" id="MobiDB-lite"/>
    </source>
</evidence>
<keyword evidence="12 15" id="KW-0106">Calcium</keyword>
<keyword evidence="5 15" id="KW-0732">Signal</keyword>
<evidence type="ECO:0000259" key="17">
    <source>
        <dbReference type="PROSITE" id="PS50873"/>
    </source>
</evidence>
<feature type="disulfide bond" evidence="14">
    <location>
        <begin position="274"/>
        <end position="341"/>
    </location>
</feature>
<evidence type="ECO:0000256" key="12">
    <source>
        <dbReference type="PIRSR" id="PIRSR601621-2"/>
    </source>
</evidence>
<feature type="binding site" evidence="12">
    <location>
        <position position="221"/>
    </location>
    <ligand>
        <name>Ca(2+)</name>
        <dbReference type="ChEBI" id="CHEBI:29108"/>
        <label>2</label>
    </ligand>
</feature>
<keyword evidence="2 15" id="KW-0575">Peroxidase</keyword>
<dbReference type="EMBL" id="ML122273">
    <property type="protein sequence ID" value="RPD58789.1"/>
    <property type="molecule type" value="Genomic_DNA"/>
</dbReference>
<dbReference type="InterPro" id="IPR044831">
    <property type="entry name" value="Ccp1-like"/>
</dbReference>
<comment type="cofactor">
    <cofactor evidence="12 15">
        <name>Ca(2+)</name>
        <dbReference type="ChEBI" id="CHEBI:29108"/>
    </cofactor>
    <text evidence="12 15">Binds 2 calcium ions per subunit.</text>
</comment>
<keyword evidence="8 14" id="KW-1015">Disulfide bond</keyword>
<keyword evidence="19" id="KW-1185">Reference proteome</keyword>
<feature type="binding site" evidence="12">
    <location>
        <position position="94"/>
    </location>
    <ligand>
        <name>Ca(2+)</name>
        <dbReference type="ChEBI" id="CHEBI:29108"/>
        <label>1</label>
    </ligand>
</feature>
<evidence type="ECO:0000256" key="1">
    <source>
        <dbReference type="ARBA" id="ARBA00006089"/>
    </source>
</evidence>
<evidence type="ECO:0000256" key="14">
    <source>
        <dbReference type="PIRSR" id="PIRSR601621-4"/>
    </source>
</evidence>
<evidence type="ECO:0000256" key="4">
    <source>
        <dbReference type="ARBA" id="ARBA00022723"/>
    </source>
</evidence>
<dbReference type="PANTHER" id="PTHR31356:SF66">
    <property type="entry name" value="CATALASE-PEROXIDASE"/>
    <property type="match status" value="1"/>
</dbReference>
<dbReference type="STRING" id="1328759.A0A5C2S6R0"/>
<feature type="binding site" evidence="12">
    <location>
        <position position="219"/>
    </location>
    <ligand>
        <name>Ca(2+)</name>
        <dbReference type="ChEBI" id="CHEBI:29108"/>
        <label>2</label>
    </ligand>
</feature>
<sequence>MAFKALLSILAVVAALQGVDAALTRRVACPDGVNTATNAACCALFPIRDDIIENLFHNTCAEEAHESLRLTFHDAVAFSPAMEARGEFGGGGADGSIILFDQVETGFHANAGIDEIVQLQKPIIARHNISTADFIQFAGAVGLSQCPGAPQLEFMLGRQDATQAAPDGLVPEPFDSVDSILARLLDVGFQDFEVVWLLSAHTVGAADAVDPTIPRTPFDSTPGVFDTQFFIETQLQGVSFPGVGNEQGEALSPIAGEMRLESDQLIARDQRTACEWQSFTNDQEKFAETFPDVMGRLALLGVDQSQLVDCSEVIPIAPPLPADSQPHFPAGKTVVDVEPACADTPFPTFPTDPGPATSVAPVPNL</sequence>
<dbReference type="InterPro" id="IPR019794">
    <property type="entry name" value="Peroxidases_AS"/>
</dbReference>
<evidence type="ECO:0000256" key="7">
    <source>
        <dbReference type="ARBA" id="ARBA00023004"/>
    </source>
</evidence>
<dbReference type="InterPro" id="IPR019793">
    <property type="entry name" value="Peroxidases_heam-ligand_BS"/>
</dbReference>
<evidence type="ECO:0000256" key="13">
    <source>
        <dbReference type="PIRSR" id="PIRSR601621-3"/>
    </source>
</evidence>
<feature type="region of interest" description="Disordered" evidence="16">
    <location>
        <begin position="345"/>
        <end position="365"/>
    </location>
</feature>
<dbReference type="PRINTS" id="PR00462">
    <property type="entry name" value="LIGNINASE"/>
</dbReference>
<evidence type="ECO:0000256" key="15">
    <source>
        <dbReference type="RuleBase" id="RU363051"/>
    </source>
</evidence>
<keyword evidence="10" id="KW-0439">Lignin degradation</keyword>
<feature type="signal peptide" evidence="15">
    <location>
        <begin position="1"/>
        <end position="21"/>
    </location>
</feature>
<gene>
    <name evidence="18" type="ORF">L227DRAFT_654532</name>
</gene>
<feature type="binding site" evidence="12">
    <location>
        <position position="74"/>
    </location>
    <ligand>
        <name>Ca(2+)</name>
        <dbReference type="ChEBI" id="CHEBI:29108"/>
        <label>1</label>
    </ligand>
</feature>
<dbReference type="Pfam" id="PF11895">
    <property type="entry name" value="Peroxidase_ext"/>
    <property type="match status" value="1"/>
</dbReference>
<dbReference type="Gene3D" id="1.10.420.10">
    <property type="entry name" value="Peroxidase, domain 2"/>
    <property type="match status" value="1"/>
</dbReference>
<dbReference type="CDD" id="cd00692">
    <property type="entry name" value="ligninase"/>
    <property type="match status" value="1"/>
</dbReference>
<evidence type="ECO:0000313" key="18">
    <source>
        <dbReference type="EMBL" id="RPD58789.1"/>
    </source>
</evidence>
<dbReference type="GO" id="GO:0046274">
    <property type="term" value="P:lignin catabolic process"/>
    <property type="evidence" value="ECO:0007669"/>
    <property type="project" value="UniProtKB-KW"/>
</dbReference>
<dbReference type="PROSITE" id="PS00435">
    <property type="entry name" value="PEROXIDASE_1"/>
    <property type="match status" value="1"/>
</dbReference>
<evidence type="ECO:0000256" key="9">
    <source>
        <dbReference type="ARBA" id="ARBA00023180"/>
    </source>
</evidence>
<accession>A0A5C2S6R0</accession>
<feature type="binding site" evidence="12">
    <location>
        <position position="226"/>
    </location>
    <ligand>
        <name>Ca(2+)</name>
        <dbReference type="ChEBI" id="CHEBI:29108"/>
        <label>2</label>
    </ligand>
</feature>
<feature type="disulfide bond" evidence="14">
    <location>
        <begin position="41"/>
        <end position="310"/>
    </location>
</feature>
<dbReference type="SUPFAM" id="SSF48113">
    <property type="entry name" value="Heme-dependent peroxidases"/>
    <property type="match status" value="1"/>
</dbReference>
<feature type="binding site" evidence="12">
    <location>
        <position position="202"/>
    </location>
    <ligand>
        <name>Ca(2+)</name>
        <dbReference type="ChEBI" id="CHEBI:29108"/>
        <label>2</label>
    </ligand>
</feature>
<dbReference type="InterPro" id="IPR002016">
    <property type="entry name" value="Haem_peroxidase"/>
</dbReference>
<name>A0A5C2S6R0_9APHY</name>
<evidence type="ECO:0000256" key="2">
    <source>
        <dbReference type="ARBA" id="ARBA00022559"/>
    </source>
</evidence>
<protein>
    <recommendedName>
        <fullName evidence="15">Peroxidase</fullName>
        <ecNumber evidence="15">1.11.1.-</ecNumber>
    </recommendedName>
</protein>
<dbReference type="InterPro" id="IPR010255">
    <property type="entry name" value="Haem_peroxidase_sf"/>
</dbReference>
<evidence type="ECO:0000313" key="19">
    <source>
        <dbReference type="Proteomes" id="UP000313359"/>
    </source>
</evidence>
<proteinExistence type="inferred from homology"/>
<dbReference type="PRINTS" id="PR00458">
    <property type="entry name" value="PEROXIDASE"/>
</dbReference>
<evidence type="ECO:0000256" key="8">
    <source>
        <dbReference type="ARBA" id="ARBA00023157"/>
    </source>
</evidence>
<dbReference type="InterPro" id="IPR024589">
    <property type="entry name" value="Ligninase_C"/>
</dbReference>
<feature type="disulfide bond" evidence="14">
    <location>
        <begin position="29"/>
        <end position="42"/>
    </location>
</feature>
<keyword evidence="7 12" id="KW-0408">Iron</keyword>
<evidence type="ECO:0000256" key="3">
    <source>
        <dbReference type="ARBA" id="ARBA00022617"/>
    </source>
</evidence>
<feature type="binding site" description="axial binding residue" evidence="12">
    <location>
        <position position="201"/>
    </location>
    <ligand>
        <name>heme b</name>
        <dbReference type="ChEBI" id="CHEBI:60344"/>
    </ligand>
    <ligandPart>
        <name>Fe</name>
        <dbReference type="ChEBI" id="CHEBI:18248"/>
    </ligandPart>
</feature>
<dbReference type="GO" id="GO:0042744">
    <property type="term" value="P:hydrogen peroxide catabolic process"/>
    <property type="evidence" value="ECO:0007669"/>
    <property type="project" value="TreeGrafter"/>
</dbReference>
<evidence type="ECO:0000256" key="11">
    <source>
        <dbReference type="PIRSR" id="PIRSR601621-1"/>
    </source>
</evidence>
<evidence type="ECO:0000256" key="6">
    <source>
        <dbReference type="ARBA" id="ARBA00023002"/>
    </source>
</evidence>
<feature type="site" description="Transition state stabilizer" evidence="13">
    <location>
        <position position="69"/>
    </location>
</feature>
<keyword evidence="3 12" id="KW-0349">Heme</keyword>
<dbReference type="AlphaFoldDB" id="A0A5C2S6R0"/>
<feature type="binding site" evidence="12">
    <location>
        <position position="96"/>
    </location>
    <ligand>
        <name>Ca(2+)</name>
        <dbReference type="ChEBI" id="CHEBI:29108"/>
        <label>1</label>
    </ligand>
</feature>